<keyword evidence="2" id="KW-1185">Reference proteome</keyword>
<dbReference type="Gene3D" id="3.10.450.50">
    <property type="match status" value="1"/>
</dbReference>
<dbReference type="Proteomes" id="UP000004478">
    <property type="component" value="Unassembled WGS sequence"/>
</dbReference>
<protein>
    <recommendedName>
        <fullName evidence="3">DUF4440 domain-containing protein</fullName>
    </recommendedName>
</protein>
<gene>
    <name evidence="1" type="ORF">B879_00828</name>
</gene>
<comment type="caution">
    <text evidence="1">The sequence shown here is derived from an EMBL/GenBank/DDBJ whole genome shotgun (WGS) entry which is preliminary data.</text>
</comment>
<reference evidence="1 2" key="1">
    <citation type="journal article" date="2012" name="J. Bacteriol.">
        <title>Draft Genome Sequence of Cecembia lonarensis Strain LW9T, Isolated from Lonar Lake, a Haloalkaline Lake in India.</title>
        <authorList>
            <person name="Shivaji S."/>
            <person name="Ara S."/>
            <person name="Singh A."/>
            <person name="Pinnaka A.K."/>
        </authorList>
    </citation>
    <scope>NUCLEOTIDE SEQUENCE [LARGE SCALE GENOMIC DNA]</scope>
    <source>
        <strain evidence="1 2">LW9</strain>
    </source>
</reference>
<name>K1L2J0_CECL9</name>
<evidence type="ECO:0008006" key="3">
    <source>
        <dbReference type="Google" id="ProtNLM"/>
    </source>
</evidence>
<proteinExistence type="predicted"/>
<evidence type="ECO:0000313" key="2">
    <source>
        <dbReference type="Proteomes" id="UP000004478"/>
    </source>
</evidence>
<dbReference type="AlphaFoldDB" id="K1L2J0"/>
<dbReference type="InterPro" id="IPR032710">
    <property type="entry name" value="NTF2-like_dom_sf"/>
</dbReference>
<dbReference type="EMBL" id="AMGM01000007">
    <property type="protein sequence ID" value="EKB50625.1"/>
    <property type="molecule type" value="Genomic_DNA"/>
</dbReference>
<accession>K1L2J0</accession>
<dbReference type="SUPFAM" id="SSF54427">
    <property type="entry name" value="NTF2-like"/>
    <property type="match status" value="1"/>
</dbReference>
<organism evidence="1 2">
    <name type="scientific">Cecembia lonarensis (strain CCUG 58316 / KCTC 22772 / LW9)</name>
    <dbReference type="NCBI Taxonomy" id="1225176"/>
    <lineage>
        <taxon>Bacteria</taxon>
        <taxon>Pseudomonadati</taxon>
        <taxon>Bacteroidota</taxon>
        <taxon>Cytophagia</taxon>
        <taxon>Cytophagales</taxon>
        <taxon>Cyclobacteriaceae</taxon>
        <taxon>Cecembia</taxon>
    </lineage>
</organism>
<evidence type="ECO:0000313" key="1">
    <source>
        <dbReference type="EMBL" id="EKB50625.1"/>
    </source>
</evidence>
<sequence length="95" mass="10835">MTTEVDQLVSSGEWRTGISEAMYGMQRSSANNPGQRQLKVEKTRLLNETCAIVDARYEIIGDNEAPTRRMWSTFLVIKEGENWKIAGIRNMMPAR</sequence>